<dbReference type="RefSeq" id="WP_156702224.1">
    <property type="nucleotide sequence ID" value="NZ_CACRUP010000022.1"/>
</dbReference>
<dbReference type="CDD" id="cd02696">
    <property type="entry name" value="MurNAc-LAA"/>
    <property type="match status" value="1"/>
</dbReference>
<dbReference type="Pfam" id="PF01520">
    <property type="entry name" value="Amidase_3"/>
    <property type="match status" value="1"/>
</dbReference>
<feature type="signal peptide" evidence="3">
    <location>
        <begin position="1"/>
        <end position="21"/>
    </location>
</feature>
<dbReference type="InterPro" id="IPR050695">
    <property type="entry name" value="N-acetylmuramoyl_amidase_3"/>
</dbReference>
<feature type="region of interest" description="Disordered" evidence="2">
    <location>
        <begin position="172"/>
        <end position="203"/>
    </location>
</feature>
<dbReference type="GO" id="GO:0030288">
    <property type="term" value="C:outer membrane-bounded periplasmic space"/>
    <property type="evidence" value="ECO:0007669"/>
    <property type="project" value="TreeGrafter"/>
</dbReference>
<keyword evidence="3" id="KW-0732">Signal</keyword>
<dbReference type="Gene3D" id="3.40.630.40">
    <property type="entry name" value="Zn-dependent exopeptidases"/>
    <property type="match status" value="1"/>
</dbReference>
<organism evidence="5">
    <name type="scientific">Peptoniphilus gorbachii</name>
    <dbReference type="NCBI Taxonomy" id="411567"/>
    <lineage>
        <taxon>Bacteria</taxon>
        <taxon>Bacillati</taxon>
        <taxon>Bacillota</taxon>
        <taxon>Tissierellia</taxon>
        <taxon>Tissierellales</taxon>
        <taxon>Peptoniphilaceae</taxon>
        <taxon>Peptoniphilus</taxon>
    </lineage>
</organism>
<dbReference type="Pfam" id="PF07833">
    <property type="entry name" value="Cu_amine_oxidN1"/>
    <property type="match status" value="1"/>
</dbReference>
<dbReference type="PANTHER" id="PTHR30404">
    <property type="entry name" value="N-ACETYLMURAMOYL-L-ALANINE AMIDASE"/>
    <property type="match status" value="1"/>
</dbReference>
<protein>
    <submittedName>
        <fullName evidence="5">N-acetylmuramoyl-L-alanine amidase LytC</fullName>
        <ecNumber evidence="5">3.5.1.28</ecNumber>
    </submittedName>
</protein>
<gene>
    <name evidence="5" type="primary">lytC</name>
    <name evidence="5" type="ORF">PGLFYP46_00329</name>
</gene>
<dbReference type="InterPro" id="IPR036582">
    <property type="entry name" value="Mao_N_sf"/>
</dbReference>
<dbReference type="EC" id="3.5.1.28" evidence="5"/>
<dbReference type="AlphaFoldDB" id="A0A6N3CFH7"/>
<keyword evidence="1 5" id="KW-0378">Hydrolase</keyword>
<sequence length="453" mass="51240">MKKIIKISILLISMLITPVFAANTFNVSIGNKDYKVKEAGVLINEDSLKTDFSPYIKEGRTFVPIREITEKLGADVKWNGKDKSIKITLNGDVINMQIDNSMVTVNDKKIELDHAQAPQLALYSRPRKETKTMVPLRFISETFGYNVDWNNDKVRAEISTVKSNSIVEDDKNKIENNKNSLDNKNFKNKNNKKKTQKSKNSKVNSKSIFDDNFFQSNVEKKETKNIKNQINKGNEDKIFEEADLDIKEKKNRVIKDKIEINGKLNIVIDPGHGGKDSGAIAVDGYTYEKDLNLLVAENLMEKLNENSEINARITRTRDEYIKLLDRASVSNDNNADLFLSIHFNSSDNSSAKGIEVLYASEKNVKIKDTVQKHFASCLQKALIRETGAVDRGIKNTPAIIVLNKTKNVSALVELGFLSNESDLENIKDPDYIDKLARGIYNGIEDYMNSYVIK</sequence>
<dbReference type="EMBL" id="CACRUP010000022">
    <property type="protein sequence ID" value="VYU13689.1"/>
    <property type="molecule type" value="Genomic_DNA"/>
</dbReference>
<evidence type="ECO:0000259" key="4">
    <source>
        <dbReference type="SMART" id="SM00646"/>
    </source>
</evidence>
<dbReference type="SUPFAM" id="SSF55383">
    <property type="entry name" value="Copper amine oxidase, domain N"/>
    <property type="match status" value="1"/>
</dbReference>
<proteinExistence type="predicted"/>
<dbReference type="GO" id="GO:0009253">
    <property type="term" value="P:peptidoglycan catabolic process"/>
    <property type="evidence" value="ECO:0007669"/>
    <property type="project" value="InterPro"/>
</dbReference>
<feature type="compositionally biased region" description="Basic residues" evidence="2">
    <location>
        <begin position="186"/>
        <end position="200"/>
    </location>
</feature>
<dbReference type="SMART" id="SM00646">
    <property type="entry name" value="Ami_3"/>
    <property type="match status" value="1"/>
</dbReference>
<reference evidence="5" key="1">
    <citation type="submission" date="2019-11" db="EMBL/GenBank/DDBJ databases">
        <authorList>
            <person name="Feng L."/>
        </authorList>
    </citation>
    <scope>NUCLEOTIDE SEQUENCE</scope>
    <source>
        <strain evidence="5">PgorbachiiLFYP46</strain>
    </source>
</reference>
<dbReference type="SUPFAM" id="SSF53187">
    <property type="entry name" value="Zn-dependent exopeptidases"/>
    <property type="match status" value="1"/>
</dbReference>
<evidence type="ECO:0000313" key="5">
    <source>
        <dbReference type="EMBL" id="VYU13689.1"/>
    </source>
</evidence>
<dbReference type="PANTHER" id="PTHR30404:SF0">
    <property type="entry name" value="N-ACETYLMURAMOYL-L-ALANINE AMIDASE AMIC"/>
    <property type="match status" value="1"/>
</dbReference>
<feature type="chain" id="PRO_5026730405" evidence="3">
    <location>
        <begin position="22"/>
        <end position="453"/>
    </location>
</feature>
<dbReference type="Gene3D" id="3.30.457.10">
    <property type="entry name" value="Copper amine oxidase-like, N-terminal domain"/>
    <property type="match status" value="1"/>
</dbReference>
<dbReference type="InterPro" id="IPR002508">
    <property type="entry name" value="MurNAc-LAA_cat"/>
</dbReference>
<feature type="domain" description="MurNAc-LAA" evidence="4">
    <location>
        <begin position="327"/>
        <end position="444"/>
    </location>
</feature>
<evidence type="ECO:0000256" key="2">
    <source>
        <dbReference type="SAM" id="MobiDB-lite"/>
    </source>
</evidence>
<evidence type="ECO:0000256" key="3">
    <source>
        <dbReference type="SAM" id="SignalP"/>
    </source>
</evidence>
<dbReference type="GO" id="GO:0008745">
    <property type="term" value="F:N-acetylmuramoyl-L-alanine amidase activity"/>
    <property type="evidence" value="ECO:0007669"/>
    <property type="project" value="UniProtKB-EC"/>
</dbReference>
<accession>A0A6N3CFH7</accession>
<dbReference type="InterPro" id="IPR012854">
    <property type="entry name" value="Cu_amine_oxidase-like_N"/>
</dbReference>
<name>A0A6N3CFH7_9FIRM</name>
<evidence type="ECO:0000256" key="1">
    <source>
        <dbReference type="ARBA" id="ARBA00022801"/>
    </source>
</evidence>